<dbReference type="SMART" id="SM00060">
    <property type="entry name" value="FN3"/>
    <property type="match status" value="2"/>
</dbReference>
<feature type="signal peptide" evidence="1">
    <location>
        <begin position="1"/>
        <end position="20"/>
    </location>
</feature>
<keyword evidence="1" id="KW-0732">Signal</keyword>
<sequence length="1807" mass="203564">MKRKLLFATFLLVFFNSIFAQQFPVSIIPRVKAPAPVNFYNYADDASLNSPLTVQIFLNDLTIPSRQIRLKTYFEGGNIRFSSKDFVVGAQDLFLEGGIPLTLRNTELAPYYRLENIQGISSSVYGQTIPEGSYNFCFEVYDYISGAKLSAKKCATVFIFKNEPPILNIPLTGSNIEPTDFENIIFQWTPRHINVSNVEYEFSIVEVWDNSVNPQTAFLSQIPIYEETTRRTTLIYGPDKPLLLPGRKYAWRVRAKALQGLEEIGLFKNQGYSEVFWFSRTAPCQVPQGISAEAKGTSKINVFWGQDPTVYSEYIIAYRENGKANANWFTKRTNSSWATIWNLKPGTTYEYKIKGKCSYQFSDYSELQYVTTDLIQNEDANYNCGIVPDEIAISNRNPHAGLTIGDEITAGDFKVIITEIQSQSNGRISGKGYVAIPYLKFARFGVTFSNILINTANQLAEGEIVTLYDPEFGKGASADVDVDVDISDGINGDDGIKDDLVEVDFVIDEVKIDANGAIVVTGTNGEEAIIPGDDDISIKSANGDVWSVGEDGTITKEEGAEGGAVAENTTNGIDNEGNVNSITATGVTVVFQESGDYYFDALPENTSTTFEKEYKILEANGTKYKVPYKAVSDIEGEDFITAKVAINDASISKEDIIFKTKDGAKVEANWNNNSTEVTLKLKRKFDYADEEIFAVVKSKEDNEKYDIAGSLITTHLASKELEAINVTLIPVGDGVVINDALKEKTAEIYSKAGVRLNIQTGQSILPDEVYGWDKDGNKRLKVGDSSILSHYTDEQLMFNNYVKQQEYYTDKTYYVFVTNISITNANVSGFMPLKRQFGFVFTQNATTVTKQSRTLAHELGHGIFGLEHTWDEYQFGQGATNFLMDYGSGTVLNHLDWKKMHAPGVQLYWFQGDEDGEYNDEEFTDKVFQLIRCAYINSEDGYMKFNTNIFGKKGKYSFRWKGSLVGIIIGEGTFEGQSVYEPVRLTKAVIDNHNPGDRFSLLYKNVEIYTPRYDSGASPETLKKLKEYLFPEDKSEIERESRQILAEILNENKQEFTEEDFEKIKSIANCGVQYFTAKERYEIIARTIKYLNREKKWVTEYYEDLFLDLIETAPKKGTSVWAYSNNFLEYLLEDIGVFQKLFMQLSDDTAGNLWVGNEDNFTRFIGAIYKLWAGSKYADTDKFKYIERITNEGSSLTPYWIHYDGNSWFPKVSYENPVFLSDGFTIKQKKGSKTIADLKFEYYQPIQITFEGNSNSKVTKVIPAIFFGGTIKKDNLSKSLDQAGLAFDVALTLTAIGNFTKLRHLSTLHKVGRVTIGTVDITNSFLSMMVKYGDLEYCQKNKEFCNTFLEYSTYLQLGLMGGGIIDAKITASRIKTKELYESARGDLDDADEIKKVLDEHFAINAPTNWLENLPSKLKNDLAENKLLEDLFKKATNFQREDLIEAWKVLEGFPKIRIIESNLEVLAKVSSRFTYRGETSYQGLKKLFTGAESKQKLINGLEEADKLFDINLPVSFSGVQKGDVTVNLKEEYAKVIDQYGRGDEVARYVDGVLQKKKVIPEEDGAKVVQKGDAPENDILQKGEEIGFRSLGINGNNSKFNKSYINTINGFSDNISSLVSSHGLTLDDFHYMMQKTSGALTSSEKAIMQSIRSSIPKPISTTVMQKIIPKDDIIKYLRENKPYNNVGGYVARASDTKHLESYDDIYHGLRMDYNGTPFFIEDGSCGVIRFTSKNTKSVIIPSGVDYAKYDYPFTAHGFTAGKSGRLGAPEWHLQTRLDFDEGAELWEVFSDGTEVLRGKFVKDRFQKIE</sequence>
<keyword evidence="4" id="KW-1185">Reference proteome</keyword>
<dbReference type="InterPro" id="IPR003961">
    <property type="entry name" value="FN3_dom"/>
</dbReference>
<dbReference type="Gene3D" id="2.60.40.10">
    <property type="entry name" value="Immunoglobulins"/>
    <property type="match status" value="1"/>
</dbReference>
<accession>A0A9X4EWI7</accession>
<comment type="caution">
    <text evidence="3">The sequence shown here is derived from an EMBL/GenBank/DDBJ whole genome shotgun (WGS) entry which is preliminary data.</text>
</comment>
<dbReference type="PROSITE" id="PS50853">
    <property type="entry name" value="FN3"/>
    <property type="match status" value="1"/>
</dbReference>
<dbReference type="RefSeq" id="WP_274641023.1">
    <property type="nucleotide sequence ID" value="NZ_JAIWJY010000011.1"/>
</dbReference>
<dbReference type="Proteomes" id="UP001149303">
    <property type="component" value="Unassembled WGS sequence"/>
</dbReference>
<gene>
    <name evidence="3" type="ORF">LCI24_14520</name>
</gene>
<dbReference type="Gene3D" id="3.40.390.10">
    <property type="entry name" value="Collagenase (Catalytic Domain)"/>
    <property type="match status" value="1"/>
</dbReference>
<dbReference type="SUPFAM" id="SSF49265">
    <property type="entry name" value="Fibronectin type III"/>
    <property type="match status" value="1"/>
</dbReference>
<protein>
    <submittedName>
        <fullName evidence="3">Fibronectin type III domain-containing protein</fullName>
    </submittedName>
</protein>
<evidence type="ECO:0000256" key="1">
    <source>
        <dbReference type="SAM" id="SignalP"/>
    </source>
</evidence>
<evidence type="ECO:0000313" key="3">
    <source>
        <dbReference type="EMBL" id="MDE1208012.1"/>
    </source>
</evidence>
<dbReference type="InterPro" id="IPR013783">
    <property type="entry name" value="Ig-like_fold"/>
</dbReference>
<proteinExistence type="predicted"/>
<dbReference type="CDD" id="cd00063">
    <property type="entry name" value="FN3"/>
    <property type="match status" value="1"/>
</dbReference>
<feature type="domain" description="Fibronectin type-III" evidence="2">
    <location>
        <begin position="286"/>
        <end position="375"/>
    </location>
</feature>
<feature type="chain" id="PRO_5040734263" evidence="1">
    <location>
        <begin position="21"/>
        <end position="1807"/>
    </location>
</feature>
<evidence type="ECO:0000313" key="4">
    <source>
        <dbReference type="Proteomes" id="UP001149303"/>
    </source>
</evidence>
<dbReference type="InterPro" id="IPR024079">
    <property type="entry name" value="MetalloPept_cat_dom_sf"/>
</dbReference>
<name>A0A9X4EWI7_9FLAO</name>
<dbReference type="Pfam" id="PF00041">
    <property type="entry name" value="fn3"/>
    <property type="match status" value="1"/>
</dbReference>
<reference evidence="3" key="1">
    <citation type="submission" date="2021-09" db="EMBL/GenBank/DDBJ databases">
        <authorList>
            <person name="Smyrli M."/>
        </authorList>
    </citation>
    <scope>NUCLEOTIDE SEQUENCE</scope>
    <source>
        <strain evidence="3">LAR25</strain>
    </source>
</reference>
<dbReference type="EMBL" id="JAIWJY010000011">
    <property type="protein sequence ID" value="MDE1208012.1"/>
    <property type="molecule type" value="Genomic_DNA"/>
</dbReference>
<evidence type="ECO:0000259" key="2">
    <source>
        <dbReference type="PROSITE" id="PS50853"/>
    </source>
</evidence>
<dbReference type="InterPro" id="IPR036116">
    <property type="entry name" value="FN3_sf"/>
</dbReference>
<dbReference type="GO" id="GO:0008237">
    <property type="term" value="F:metallopeptidase activity"/>
    <property type="evidence" value="ECO:0007669"/>
    <property type="project" value="InterPro"/>
</dbReference>
<organism evidence="3 4">
    <name type="scientific">Tenacibaculum larymnensis</name>
    <dbReference type="NCBI Taxonomy" id="2878201"/>
    <lineage>
        <taxon>Bacteria</taxon>
        <taxon>Pseudomonadati</taxon>
        <taxon>Bacteroidota</taxon>
        <taxon>Flavobacteriia</taxon>
        <taxon>Flavobacteriales</taxon>
        <taxon>Flavobacteriaceae</taxon>
        <taxon>Tenacibaculum</taxon>
    </lineage>
</organism>